<evidence type="ECO:0000256" key="7">
    <source>
        <dbReference type="ARBA" id="ARBA00023136"/>
    </source>
</evidence>
<keyword evidence="6" id="KW-0560">Oxidoreductase</keyword>
<keyword evidence="4" id="KW-0874">Quinone</keyword>
<dbReference type="InterPro" id="IPR038354">
    <property type="entry name" value="VKOR_sf"/>
</dbReference>
<sequence>MLVLATIGLAFSALIMHDKVQLLLDSSFTPACTLNEVISCTDVMQSDQASTFGFANPFLGIIGFPVVMTLAVVLACGIRLPRWIWIATAVGLGLGVVFVHYLAYAAVYEIVALCPYCMVVWVVMLALFVMVVAHLSREKRRAAGEDVAHSIFSPALLILVAWYMGFAAVILEQFVF</sequence>
<name>A0ABR9ZKT9_9CORY</name>
<keyword evidence="5 10" id="KW-1133">Transmembrane helix</keyword>
<accession>A0ABR9ZKT9</accession>
<evidence type="ECO:0000256" key="1">
    <source>
        <dbReference type="ARBA" id="ARBA00004141"/>
    </source>
</evidence>
<feature type="transmembrane region" description="Helical" evidence="10">
    <location>
        <begin position="54"/>
        <end position="76"/>
    </location>
</feature>
<evidence type="ECO:0000256" key="6">
    <source>
        <dbReference type="ARBA" id="ARBA00023002"/>
    </source>
</evidence>
<evidence type="ECO:0000256" key="5">
    <source>
        <dbReference type="ARBA" id="ARBA00022989"/>
    </source>
</evidence>
<evidence type="ECO:0000256" key="3">
    <source>
        <dbReference type="ARBA" id="ARBA00022692"/>
    </source>
</evidence>
<evidence type="ECO:0000256" key="8">
    <source>
        <dbReference type="ARBA" id="ARBA00023157"/>
    </source>
</evidence>
<comment type="subcellular location">
    <subcellularLocation>
        <location evidence="1">Membrane</location>
        <topology evidence="1">Multi-pass membrane protein</topology>
    </subcellularLocation>
</comment>
<feature type="domain" description="Vitamin K epoxide reductase" evidence="11">
    <location>
        <begin position="1"/>
        <end position="135"/>
    </location>
</feature>
<dbReference type="SMART" id="SM00756">
    <property type="entry name" value="VKc"/>
    <property type="match status" value="1"/>
</dbReference>
<keyword evidence="7 10" id="KW-0472">Membrane</keyword>
<dbReference type="Gene3D" id="1.20.1440.130">
    <property type="entry name" value="VKOR domain"/>
    <property type="match status" value="1"/>
</dbReference>
<keyword evidence="8" id="KW-1015">Disulfide bond</keyword>
<evidence type="ECO:0000256" key="4">
    <source>
        <dbReference type="ARBA" id="ARBA00022719"/>
    </source>
</evidence>
<evidence type="ECO:0000259" key="11">
    <source>
        <dbReference type="SMART" id="SM00756"/>
    </source>
</evidence>
<keyword evidence="3 10" id="KW-0812">Transmembrane</keyword>
<dbReference type="InterPro" id="IPR041714">
    <property type="entry name" value="VKOR_Actinobacteria"/>
</dbReference>
<comment type="similarity">
    <text evidence="2">Belongs to the VKOR family.</text>
</comment>
<feature type="transmembrane region" description="Helical" evidence="10">
    <location>
        <begin position="110"/>
        <end position="135"/>
    </location>
</feature>
<feature type="transmembrane region" description="Helical" evidence="10">
    <location>
        <begin position="147"/>
        <end position="171"/>
    </location>
</feature>
<dbReference type="CDD" id="cd12922">
    <property type="entry name" value="VKOR_5"/>
    <property type="match status" value="1"/>
</dbReference>
<feature type="transmembrane region" description="Helical" evidence="10">
    <location>
        <begin position="83"/>
        <end position="104"/>
    </location>
</feature>
<evidence type="ECO:0000313" key="12">
    <source>
        <dbReference type="EMBL" id="MBF4554012.1"/>
    </source>
</evidence>
<reference evidence="12 13" key="1">
    <citation type="submission" date="2020-10" db="EMBL/GenBank/DDBJ databases">
        <title>Novel species in genus Corynebacterium.</title>
        <authorList>
            <person name="Zhang G."/>
        </authorList>
    </citation>
    <scope>NUCLEOTIDE SEQUENCE [LARGE SCALE GENOMIC DNA]</scope>
    <source>
        <strain evidence="12 13">DSM 45110</strain>
    </source>
</reference>
<dbReference type="EMBL" id="JADKMY010000002">
    <property type="protein sequence ID" value="MBF4554012.1"/>
    <property type="molecule type" value="Genomic_DNA"/>
</dbReference>
<dbReference type="Proteomes" id="UP000635902">
    <property type="component" value="Unassembled WGS sequence"/>
</dbReference>
<comment type="caution">
    <text evidence="12">The sequence shown here is derived from an EMBL/GenBank/DDBJ whole genome shotgun (WGS) entry which is preliminary data.</text>
</comment>
<evidence type="ECO:0000256" key="9">
    <source>
        <dbReference type="ARBA" id="ARBA00023284"/>
    </source>
</evidence>
<protein>
    <submittedName>
        <fullName evidence="12">Vitamin K epoxide reductase family protein</fullName>
    </submittedName>
</protein>
<gene>
    <name evidence="12" type="ORF">IRY30_07990</name>
</gene>
<evidence type="ECO:0000256" key="10">
    <source>
        <dbReference type="SAM" id="Phobius"/>
    </source>
</evidence>
<dbReference type="InterPro" id="IPR012932">
    <property type="entry name" value="VKOR"/>
</dbReference>
<evidence type="ECO:0000313" key="13">
    <source>
        <dbReference type="Proteomes" id="UP000635902"/>
    </source>
</evidence>
<proteinExistence type="inferred from homology"/>
<organism evidence="12 13">
    <name type="scientific">Corynebacterium suicordis DSM 45110</name>
    <dbReference type="NCBI Taxonomy" id="1121369"/>
    <lineage>
        <taxon>Bacteria</taxon>
        <taxon>Bacillati</taxon>
        <taxon>Actinomycetota</taxon>
        <taxon>Actinomycetes</taxon>
        <taxon>Mycobacteriales</taxon>
        <taxon>Corynebacteriaceae</taxon>
        <taxon>Corynebacterium</taxon>
    </lineage>
</organism>
<evidence type="ECO:0000256" key="2">
    <source>
        <dbReference type="ARBA" id="ARBA00006214"/>
    </source>
</evidence>
<keyword evidence="13" id="KW-1185">Reference proteome</keyword>
<dbReference type="Pfam" id="PF07884">
    <property type="entry name" value="VKOR"/>
    <property type="match status" value="1"/>
</dbReference>
<keyword evidence="9" id="KW-0676">Redox-active center</keyword>